<dbReference type="EMBL" id="MCFJ01000008">
    <property type="protein sequence ID" value="ORY63298.1"/>
    <property type="molecule type" value="Genomic_DNA"/>
</dbReference>
<feature type="region of interest" description="Disordered" evidence="1">
    <location>
        <begin position="1"/>
        <end position="31"/>
    </location>
</feature>
<gene>
    <name evidence="2" type="ORF">BCR38DRAFT_410238</name>
</gene>
<accession>A0A1Y2DVL7</accession>
<sequence length="225" mass="25741">MAIFGFRASPRPDASNRRKRPLEDLSESLADAHDSNRDMRALTWDRDAHCNKNDTHIVEILPTREMQLNLFCRQSDSGIRNNTDTDDNNFDHEQSHPGMIQHIAKPNTLTDSTDLRDLIDPALRCPSFSEDLVQTLEGPWHEHNDIQMHQDWVLLREPGAAHALKMPGASRGRPFRVEFRSEGRDLTDPAQAPWISKQEVFRASESPALTGLIIQMTGWDWEGPW</sequence>
<evidence type="ECO:0000313" key="2">
    <source>
        <dbReference type="EMBL" id="ORY63298.1"/>
    </source>
</evidence>
<dbReference type="Proteomes" id="UP000193689">
    <property type="component" value="Unassembled WGS sequence"/>
</dbReference>
<protein>
    <submittedName>
        <fullName evidence="2">Uncharacterized protein</fullName>
    </submittedName>
</protein>
<dbReference type="GeneID" id="63774653"/>
<dbReference type="InParanoid" id="A0A1Y2DVL7"/>
<name>A0A1Y2DVL7_9PEZI</name>
<organism evidence="2 3">
    <name type="scientific">Pseudomassariella vexata</name>
    <dbReference type="NCBI Taxonomy" id="1141098"/>
    <lineage>
        <taxon>Eukaryota</taxon>
        <taxon>Fungi</taxon>
        <taxon>Dikarya</taxon>
        <taxon>Ascomycota</taxon>
        <taxon>Pezizomycotina</taxon>
        <taxon>Sordariomycetes</taxon>
        <taxon>Xylariomycetidae</taxon>
        <taxon>Amphisphaeriales</taxon>
        <taxon>Pseudomassariaceae</taxon>
        <taxon>Pseudomassariella</taxon>
    </lineage>
</organism>
<dbReference type="AlphaFoldDB" id="A0A1Y2DVL7"/>
<keyword evidence="3" id="KW-1185">Reference proteome</keyword>
<dbReference type="RefSeq" id="XP_040714955.1">
    <property type="nucleotide sequence ID" value="XM_040858441.1"/>
</dbReference>
<evidence type="ECO:0000256" key="1">
    <source>
        <dbReference type="SAM" id="MobiDB-lite"/>
    </source>
</evidence>
<reference evidence="2 3" key="1">
    <citation type="submission" date="2016-07" db="EMBL/GenBank/DDBJ databases">
        <title>Pervasive Adenine N6-methylation of Active Genes in Fungi.</title>
        <authorList>
            <consortium name="DOE Joint Genome Institute"/>
            <person name="Mondo S.J."/>
            <person name="Dannebaum R.O."/>
            <person name="Kuo R.C."/>
            <person name="Labutti K."/>
            <person name="Haridas S."/>
            <person name="Kuo A."/>
            <person name="Salamov A."/>
            <person name="Ahrendt S.R."/>
            <person name="Lipzen A."/>
            <person name="Sullivan W."/>
            <person name="Andreopoulos W.B."/>
            <person name="Clum A."/>
            <person name="Lindquist E."/>
            <person name="Daum C."/>
            <person name="Ramamoorthy G.K."/>
            <person name="Gryganskyi A."/>
            <person name="Culley D."/>
            <person name="Magnuson J.K."/>
            <person name="James T.Y."/>
            <person name="O'Malley M.A."/>
            <person name="Stajich J.E."/>
            <person name="Spatafora J.W."/>
            <person name="Visel A."/>
            <person name="Grigoriev I.V."/>
        </authorList>
    </citation>
    <scope>NUCLEOTIDE SEQUENCE [LARGE SCALE GENOMIC DNA]</scope>
    <source>
        <strain evidence="2 3">CBS 129021</strain>
    </source>
</reference>
<comment type="caution">
    <text evidence="2">The sequence shown here is derived from an EMBL/GenBank/DDBJ whole genome shotgun (WGS) entry which is preliminary data.</text>
</comment>
<evidence type="ECO:0000313" key="3">
    <source>
        <dbReference type="Proteomes" id="UP000193689"/>
    </source>
</evidence>
<proteinExistence type="predicted"/>